<feature type="compositionally biased region" description="Low complexity" evidence="1">
    <location>
        <begin position="54"/>
        <end position="72"/>
    </location>
</feature>
<feature type="compositionally biased region" description="Acidic residues" evidence="1">
    <location>
        <begin position="636"/>
        <end position="655"/>
    </location>
</feature>
<sequence>MAGPTAARKTPSSSAIGVKSSTTAAAPRKPIGVKTAPPSKPATAAAPKPDKAAAPKTTRPTTGTSASSRPATGVHPAAPRRCSQELPRCLQTPHPENPVLRRQAGCRQTNLLDPLWWQSSHITNIQELNPCEERCYQTINPTQKGGRFSSHPHPNHFKGRQTGDPQTRLKIRHPHQKAYKCHHQVCGLKDTHPPKTTRDTPTPVKRGPKATTAAQPEVEIAAAVAAAASIATAAAAIAVSEEPEPEPLADVAVEVTATTPEAVQEKAFEPTAVPEPEPVREPTPEPAREPTPEPAREPTPEPIREETPEPLYEPVPVKQPSPEPLAEPLSQLSLEEDLGADSFHDQASSVPVSAQMDLFKFQESVPSLGTTVMSPPCSPPGPVSPVREPQNASSGLDMHFQSDPWDSNQHLASSDFASESTVGMMNFQTEEERENKERFSHETRRRKRMRDEEDVDDEEEKIMFMPPSTAPSAEAFNMKAQSPLFAVSPLDDFSPRDLTSPHEKEEAVEKADEEINEDDDEEEEDEDEEQRRLGHQPLSFTTDMSTSQPSEEFQVRSSAFGGSAGWHGDDLLSGLDSEDVSSCTSSRQQGVSDLSSTQHTAILEGTQSSDAMIDSSLRGSEGDGNLMGSPNVETLANEEEEDEDEEDERVDDMDLSSERIEERHKVFQQQEHDEEDDEDVEMHSEGVTESCGNVDEDDFNEEEHSDNLNRSAPPPSIPPAASWGQTNPFR</sequence>
<protein>
    <submittedName>
        <fullName evidence="2">Uncharacterized protein</fullName>
    </submittedName>
</protein>
<evidence type="ECO:0000256" key="1">
    <source>
        <dbReference type="SAM" id="MobiDB-lite"/>
    </source>
</evidence>
<feature type="compositionally biased region" description="Polar residues" evidence="1">
    <location>
        <begin position="583"/>
        <end position="610"/>
    </location>
</feature>
<feature type="region of interest" description="Disordered" evidence="1">
    <location>
        <begin position="144"/>
        <end position="166"/>
    </location>
</feature>
<dbReference type="EMBL" id="CADEAL010001557">
    <property type="protein sequence ID" value="CAB1433360.1"/>
    <property type="molecule type" value="Genomic_DNA"/>
</dbReference>
<feature type="compositionally biased region" description="Polar residues" evidence="1">
    <location>
        <begin position="538"/>
        <end position="557"/>
    </location>
</feature>
<feature type="region of interest" description="Disordered" evidence="1">
    <location>
        <begin position="262"/>
        <end position="334"/>
    </location>
</feature>
<proteinExistence type="predicted"/>
<feature type="compositionally biased region" description="Low complexity" evidence="1">
    <location>
        <begin position="34"/>
        <end position="47"/>
    </location>
</feature>
<evidence type="ECO:0000313" key="2">
    <source>
        <dbReference type="EMBL" id="CAB1433360.1"/>
    </source>
</evidence>
<feature type="compositionally biased region" description="Polar residues" evidence="1">
    <location>
        <begin position="10"/>
        <end position="24"/>
    </location>
</feature>
<feature type="region of interest" description="Disordered" evidence="1">
    <location>
        <begin position="370"/>
        <end position="411"/>
    </location>
</feature>
<name>A0A9N7UMH2_PLEPL</name>
<feature type="region of interest" description="Disordered" evidence="1">
    <location>
        <begin position="425"/>
        <end position="730"/>
    </location>
</feature>
<organism evidence="2 3">
    <name type="scientific">Pleuronectes platessa</name>
    <name type="common">European plaice</name>
    <dbReference type="NCBI Taxonomy" id="8262"/>
    <lineage>
        <taxon>Eukaryota</taxon>
        <taxon>Metazoa</taxon>
        <taxon>Chordata</taxon>
        <taxon>Craniata</taxon>
        <taxon>Vertebrata</taxon>
        <taxon>Euteleostomi</taxon>
        <taxon>Actinopterygii</taxon>
        <taxon>Neopterygii</taxon>
        <taxon>Teleostei</taxon>
        <taxon>Neoteleostei</taxon>
        <taxon>Acanthomorphata</taxon>
        <taxon>Carangaria</taxon>
        <taxon>Pleuronectiformes</taxon>
        <taxon>Pleuronectoidei</taxon>
        <taxon>Pleuronectidae</taxon>
        <taxon>Pleuronectes</taxon>
    </lineage>
</organism>
<comment type="caution">
    <text evidence="2">The sequence shown here is derived from an EMBL/GenBank/DDBJ whole genome shotgun (WGS) entry which is preliminary data.</text>
</comment>
<dbReference type="AlphaFoldDB" id="A0A9N7UMH2"/>
<feature type="compositionally biased region" description="Basic and acidic residues" evidence="1">
    <location>
        <begin position="189"/>
        <end position="198"/>
    </location>
</feature>
<feature type="compositionally biased region" description="Pro residues" evidence="1">
    <location>
        <begin position="311"/>
        <end position="325"/>
    </location>
</feature>
<feature type="compositionally biased region" description="Basic and acidic residues" evidence="1">
    <location>
        <begin position="493"/>
        <end position="510"/>
    </location>
</feature>
<accession>A0A9N7UMH2</accession>
<gene>
    <name evidence="2" type="ORF">PLEPLA_LOCUS21450</name>
</gene>
<feature type="compositionally biased region" description="Acidic residues" evidence="1">
    <location>
        <begin position="694"/>
        <end position="704"/>
    </location>
</feature>
<feature type="region of interest" description="Disordered" evidence="1">
    <location>
        <begin position="187"/>
        <end position="214"/>
    </location>
</feature>
<reference evidence="2" key="1">
    <citation type="submission" date="2020-03" db="EMBL/GenBank/DDBJ databases">
        <authorList>
            <person name="Weist P."/>
        </authorList>
    </citation>
    <scope>NUCLEOTIDE SEQUENCE</scope>
</reference>
<feature type="compositionally biased region" description="Basic and acidic residues" evidence="1">
    <location>
        <begin position="277"/>
        <end position="307"/>
    </location>
</feature>
<keyword evidence="3" id="KW-1185">Reference proteome</keyword>
<evidence type="ECO:0000313" key="3">
    <source>
        <dbReference type="Proteomes" id="UP001153269"/>
    </source>
</evidence>
<dbReference type="Proteomes" id="UP001153269">
    <property type="component" value="Unassembled WGS sequence"/>
</dbReference>
<feature type="compositionally biased region" description="Basic and acidic residues" evidence="1">
    <location>
        <begin position="656"/>
        <end position="665"/>
    </location>
</feature>
<feature type="region of interest" description="Disordered" evidence="1">
    <location>
        <begin position="1"/>
        <end position="96"/>
    </location>
</feature>
<feature type="compositionally biased region" description="Basic and acidic residues" evidence="1">
    <location>
        <begin position="433"/>
        <end position="442"/>
    </location>
</feature>
<feature type="compositionally biased region" description="Acidic residues" evidence="1">
    <location>
        <begin position="511"/>
        <end position="528"/>
    </location>
</feature>